<dbReference type="EMBL" id="WHUV01000005">
    <property type="protein sequence ID" value="MQA56561.1"/>
    <property type="molecule type" value="Genomic_DNA"/>
</dbReference>
<name>A0A7X1PQH0_9PSED</name>
<evidence type="ECO:0000313" key="2">
    <source>
        <dbReference type="Proteomes" id="UP000486534"/>
    </source>
</evidence>
<organism evidence="1 2">
    <name type="scientific">Pseudomonas piscis</name>
    <dbReference type="NCBI Taxonomy" id="2614538"/>
    <lineage>
        <taxon>Bacteria</taxon>
        <taxon>Pseudomonadati</taxon>
        <taxon>Pseudomonadota</taxon>
        <taxon>Gammaproteobacteria</taxon>
        <taxon>Pseudomonadales</taxon>
        <taxon>Pseudomonadaceae</taxon>
        <taxon>Pseudomonas</taxon>
    </lineage>
</organism>
<comment type="caution">
    <text evidence="1">The sequence shown here is derived from an EMBL/GenBank/DDBJ whole genome shotgun (WGS) entry which is preliminary data.</text>
</comment>
<dbReference type="Proteomes" id="UP000486534">
    <property type="component" value="Unassembled WGS sequence"/>
</dbReference>
<accession>A0A7X1PQH0</accession>
<evidence type="ECO:0000313" key="1">
    <source>
        <dbReference type="EMBL" id="MQA56561.1"/>
    </source>
</evidence>
<proteinExistence type="predicted"/>
<dbReference type="AlphaFoldDB" id="A0A7X1PQH0"/>
<gene>
    <name evidence="1" type="ORF">GDH07_24875</name>
</gene>
<protein>
    <submittedName>
        <fullName evidence="1">Uncharacterized protein</fullName>
    </submittedName>
</protein>
<reference evidence="1 2" key="1">
    <citation type="submission" date="2019-10" db="EMBL/GenBank/DDBJ databases">
        <title>Pseudomonas dajingensis sp. nov., isolated from the profound head ulcers of farmed Murray cod (Maccullochella peelii peelii).</title>
        <authorList>
            <person name="Liu Y."/>
        </authorList>
    </citation>
    <scope>NUCLEOTIDE SEQUENCE [LARGE SCALE GENOMIC DNA]</scope>
    <source>
        <strain evidence="1 2">MC042</strain>
    </source>
</reference>
<sequence>MITGKSKVFRVLPRSQLREAEFDFFPVWSEHYDFDEIDDVVRWGLDREQVLALFEINSPGDEHCVYTLLESNPFPPRMRIYIRATIETADGKLLKGSVMNEDAFCLEVFHAGAAFTFSRHPMLCDLNQKEEIRLLKALGSNTQIFPITYRTDFNNCAGGPIGGTFIYEHAAKER</sequence>